<dbReference type="OrthoDB" id="10059875at2759"/>
<feature type="transmembrane region" description="Helical" evidence="2">
    <location>
        <begin position="149"/>
        <end position="168"/>
    </location>
</feature>
<dbReference type="GO" id="GO:0019878">
    <property type="term" value="P:lysine biosynthetic process via aminoadipic acid"/>
    <property type="evidence" value="ECO:0007669"/>
    <property type="project" value="TreeGrafter"/>
</dbReference>
<dbReference type="STRING" id="63057.A0A2P5ARU6"/>
<keyword evidence="2" id="KW-0472">Membrane</keyword>
<dbReference type="PANTHER" id="PTHR11133">
    <property type="entry name" value="SACCHAROPINE DEHYDROGENASE"/>
    <property type="match status" value="1"/>
</dbReference>
<evidence type="ECO:0000256" key="2">
    <source>
        <dbReference type="SAM" id="Phobius"/>
    </source>
</evidence>
<keyword evidence="2" id="KW-0812">Transmembrane</keyword>
<dbReference type="SUPFAM" id="SSF55347">
    <property type="entry name" value="Glyceraldehyde-3-phosphate dehydrogenase-like, C-terminal domain"/>
    <property type="match status" value="1"/>
</dbReference>
<organism evidence="4 5">
    <name type="scientific">Trema orientale</name>
    <name type="common">Charcoal tree</name>
    <name type="synonym">Celtis orientalis</name>
    <dbReference type="NCBI Taxonomy" id="63057"/>
    <lineage>
        <taxon>Eukaryota</taxon>
        <taxon>Viridiplantae</taxon>
        <taxon>Streptophyta</taxon>
        <taxon>Embryophyta</taxon>
        <taxon>Tracheophyta</taxon>
        <taxon>Spermatophyta</taxon>
        <taxon>Magnoliopsida</taxon>
        <taxon>eudicotyledons</taxon>
        <taxon>Gunneridae</taxon>
        <taxon>Pentapetalae</taxon>
        <taxon>rosids</taxon>
        <taxon>fabids</taxon>
        <taxon>Rosales</taxon>
        <taxon>Cannabaceae</taxon>
        <taxon>Trema</taxon>
    </lineage>
</organism>
<accession>A0A2P5ARU6</accession>
<keyword evidence="2" id="KW-1133">Transmembrane helix</keyword>
<dbReference type="Pfam" id="PF16653">
    <property type="entry name" value="Sacchrp_dh_C"/>
    <property type="match status" value="1"/>
</dbReference>
<dbReference type="Gene3D" id="1.10.1870.10">
    <property type="entry name" value="Domain 3, Saccharopine reductase"/>
    <property type="match status" value="1"/>
</dbReference>
<dbReference type="InterPro" id="IPR051168">
    <property type="entry name" value="AASS"/>
</dbReference>
<dbReference type="EMBL" id="JXTC01000727">
    <property type="protein sequence ID" value="PON39201.1"/>
    <property type="molecule type" value="Genomic_DNA"/>
</dbReference>
<dbReference type="PANTHER" id="PTHR11133:SF22">
    <property type="entry name" value="ALPHA-AMINOADIPIC SEMIALDEHYDE SYNTHASE, MITOCHONDRIAL"/>
    <property type="match status" value="1"/>
</dbReference>
<keyword evidence="1" id="KW-0560">Oxidoreductase</keyword>
<dbReference type="GO" id="GO:0004753">
    <property type="term" value="F:saccharopine dehydrogenase activity"/>
    <property type="evidence" value="ECO:0007669"/>
    <property type="project" value="TreeGrafter"/>
</dbReference>
<sequence>MGTLARIGLFNSEPHPLLMDGKRPAFRTFLLELLKIEGDDSDGPLKGEENIVERILRLGHCKDKGTAVKAAKTIIFLGLNEQTEVPVSCQSAFDVSCLRMEERLAYSSTEQDMVLLHHEVEVDFPDDQHTEKHIATLLEFGRINNGKTITAMALTVGIPVAIGALLILENKIKTRGVLRPIEPEVYAPALDILQAYGFKLIEKTE</sequence>
<evidence type="ECO:0000313" key="4">
    <source>
        <dbReference type="EMBL" id="PON39201.1"/>
    </source>
</evidence>
<dbReference type="InterPro" id="IPR032095">
    <property type="entry name" value="Sacchrp_dh-like_C"/>
</dbReference>
<comment type="caution">
    <text evidence="4">The sequence shown here is derived from an EMBL/GenBank/DDBJ whole genome shotgun (WGS) entry which is preliminary data.</text>
</comment>
<proteinExistence type="predicted"/>
<evidence type="ECO:0000259" key="3">
    <source>
        <dbReference type="Pfam" id="PF16653"/>
    </source>
</evidence>
<name>A0A2P5ARU6_TREOI</name>
<protein>
    <submittedName>
        <fullName evidence="4">Saccharopine dehydrogenase, C-terminal</fullName>
    </submittedName>
</protein>
<dbReference type="GO" id="GO:0005737">
    <property type="term" value="C:cytoplasm"/>
    <property type="evidence" value="ECO:0007669"/>
    <property type="project" value="TreeGrafter"/>
</dbReference>
<dbReference type="Gene3D" id="3.40.50.720">
    <property type="entry name" value="NAD(P)-binding Rossmann-like Domain"/>
    <property type="match status" value="1"/>
</dbReference>
<evidence type="ECO:0000313" key="5">
    <source>
        <dbReference type="Proteomes" id="UP000237000"/>
    </source>
</evidence>
<dbReference type="Proteomes" id="UP000237000">
    <property type="component" value="Unassembled WGS sequence"/>
</dbReference>
<dbReference type="InParanoid" id="A0A2P5ARU6"/>
<keyword evidence="5" id="KW-1185">Reference proteome</keyword>
<dbReference type="Gene3D" id="3.30.360.10">
    <property type="entry name" value="Dihydrodipicolinate Reductase, domain 2"/>
    <property type="match status" value="1"/>
</dbReference>
<dbReference type="AlphaFoldDB" id="A0A2P5ARU6"/>
<reference evidence="5" key="1">
    <citation type="submission" date="2016-06" db="EMBL/GenBank/DDBJ databases">
        <title>Parallel loss of symbiosis genes in relatives of nitrogen-fixing non-legume Parasponia.</title>
        <authorList>
            <person name="Van Velzen R."/>
            <person name="Holmer R."/>
            <person name="Bu F."/>
            <person name="Rutten L."/>
            <person name="Van Zeijl A."/>
            <person name="Liu W."/>
            <person name="Santuari L."/>
            <person name="Cao Q."/>
            <person name="Sharma T."/>
            <person name="Shen D."/>
            <person name="Roswanjaya Y."/>
            <person name="Wardhani T."/>
            <person name="Kalhor M.S."/>
            <person name="Jansen J."/>
            <person name="Van den Hoogen J."/>
            <person name="Gungor B."/>
            <person name="Hartog M."/>
            <person name="Hontelez J."/>
            <person name="Verver J."/>
            <person name="Yang W.-C."/>
            <person name="Schijlen E."/>
            <person name="Repin R."/>
            <person name="Schilthuizen M."/>
            <person name="Schranz E."/>
            <person name="Heidstra R."/>
            <person name="Miyata K."/>
            <person name="Fedorova E."/>
            <person name="Kohlen W."/>
            <person name="Bisseling T."/>
            <person name="Smit S."/>
            <person name="Geurts R."/>
        </authorList>
    </citation>
    <scope>NUCLEOTIDE SEQUENCE [LARGE SCALE GENOMIC DNA]</scope>
    <source>
        <strain evidence="5">cv. RG33-2</strain>
    </source>
</reference>
<gene>
    <name evidence="4" type="ORF">TorRG33x02_343320</name>
</gene>
<feature type="domain" description="Saccharopine dehydrogenase-like C-terminal" evidence="3">
    <location>
        <begin position="2"/>
        <end position="197"/>
    </location>
</feature>
<evidence type="ECO:0000256" key="1">
    <source>
        <dbReference type="ARBA" id="ARBA00023002"/>
    </source>
</evidence>